<keyword evidence="8" id="KW-1185">Reference proteome</keyword>
<dbReference type="PANTHER" id="PTHR32411">
    <property type="entry name" value="CYSTEINE-RICH REPEAT SECRETORY PROTEIN 38-RELATED"/>
    <property type="match status" value="1"/>
</dbReference>
<sequence>MRPRGSPHRHASYAPFRRINGPIRSSAQWRRAVRLCGWQSDRAVVMFGLLDVQFVLLKLRVPVAAAMFGFTGISRRSSSVSSSKSSRRVPSAFFLKLEQHGSAVQRQQQPTAGDMSSLRTLLLLCSLILAAPAKVGEIIFFDGNDQIFLDCPSNTNYTSGSAFQANLDVLLSTIPGAAAASYGLAENVTGAAPDQVYGLAQCRADVNAFHCQACLDSLAQYMATYCPGQKRATIVYDDCLLRHSNESFFGAGDTSEIWYVWNSQNATQPAHLTSTLGALMKNITAMAAYASPRMFAAGSAALTPFKNIYGMAQCTRDLSAGDCNRCLTTAIAFIPACCNEKQGGQIVYRSCSIRFEKYPFYNVSAAEAAMSPAPSPKGGPINGSDHFVAGSTGESKVSGLLSPVPLLTRF</sequence>
<dbReference type="Gramene" id="TVU19989">
    <property type="protein sequence ID" value="TVU19989"/>
    <property type="gene ID" value="EJB05_36175"/>
</dbReference>
<dbReference type="Pfam" id="PF01657">
    <property type="entry name" value="Stress-antifung"/>
    <property type="match status" value="2"/>
</dbReference>
<accession>A0A5J9U8F3</accession>
<name>A0A5J9U8F3_9POAL</name>
<dbReference type="GO" id="GO:0005576">
    <property type="term" value="C:extracellular region"/>
    <property type="evidence" value="ECO:0007669"/>
    <property type="project" value="UniProtKB-SubCell"/>
</dbReference>
<dbReference type="OrthoDB" id="1731016at2759"/>
<evidence type="ECO:0000256" key="4">
    <source>
        <dbReference type="ARBA" id="ARBA00022737"/>
    </source>
</evidence>
<dbReference type="FunFam" id="3.30.430.20:FF:000002">
    <property type="entry name" value="Cysteine-rich receptor-like protein kinase 10"/>
    <property type="match status" value="1"/>
</dbReference>
<comment type="subcellular location">
    <subcellularLocation>
        <location evidence="1">Secreted</location>
    </subcellularLocation>
</comment>
<keyword evidence="3" id="KW-0732">Signal</keyword>
<reference evidence="7 8" key="1">
    <citation type="journal article" date="2019" name="Sci. Rep.">
        <title>A high-quality genome of Eragrostis curvula grass provides insights into Poaceae evolution and supports new strategies to enhance forage quality.</title>
        <authorList>
            <person name="Carballo J."/>
            <person name="Santos B.A.C.M."/>
            <person name="Zappacosta D."/>
            <person name="Garbus I."/>
            <person name="Selva J.P."/>
            <person name="Gallo C.A."/>
            <person name="Diaz A."/>
            <person name="Albertini E."/>
            <person name="Caccamo M."/>
            <person name="Echenique V."/>
        </authorList>
    </citation>
    <scope>NUCLEOTIDE SEQUENCE [LARGE SCALE GENOMIC DNA]</scope>
    <source>
        <strain evidence="8">cv. Victoria</strain>
        <tissue evidence="7">Leaf</tissue>
    </source>
</reference>
<dbReference type="EMBL" id="RWGY01000029">
    <property type="protein sequence ID" value="TVU19989.1"/>
    <property type="molecule type" value="Genomic_DNA"/>
</dbReference>
<gene>
    <name evidence="7" type="ORF">EJB05_36175</name>
</gene>
<evidence type="ECO:0000256" key="3">
    <source>
        <dbReference type="ARBA" id="ARBA00022729"/>
    </source>
</evidence>
<dbReference type="InterPro" id="IPR038408">
    <property type="entry name" value="GNK2_sf"/>
</dbReference>
<dbReference type="PROSITE" id="PS51473">
    <property type="entry name" value="GNK2"/>
    <property type="match status" value="2"/>
</dbReference>
<evidence type="ECO:0000259" key="6">
    <source>
        <dbReference type="PROSITE" id="PS51473"/>
    </source>
</evidence>
<dbReference type="Proteomes" id="UP000324897">
    <property type="component" value="Chromosome 7"/>
</dbReference>
<dbReference type="PANTHER" id="PTHR32411:SF43">
    <property type="entry name" value="CYSTEINE-RICH REPEAT SECRETORY PROTEIN 38"/>
    <property type="match status" value="1"/>
</dbReference>
<feature type="domain" description="Gnk2-homologous" evidence="6">
    <location>
        <begin position="145"/>
        <end position="248"/>
    </location>
</feature>
<evidence type="ECO:0000256" key="1">
    <source>
        <dbReference type="ARBA" id="ARBA00004613"/>
    </source>
</evidence>
<dbReference type="Gene3D" id="3.30.430.20">
    <property type="entry name" value="Gnk2 domain, C-X8-C-X2-C motif"/>
    <property type="match status" value="2"/>
</dbReference>
<comment type="similarity">
    <text evidence="5">Belongs to the cysteine-rich repeat secretory protein family.</text>
</comment>
<organism evidence="7 8">
    <name type="scientific">Eragrostis curvula</name>
    <name type="common">weeping love grass</name>
    <dbReference type="NCBI Taxonomy" id="38414"/>
    <lineage>
        <taxon>Eukaryota</taxon>
        <taxon>Viridiplantae</taxon>
        <taxon>Streptophyta</taxon>
        <taxon>Embryophyta</taxon>
        <taxon>Tracheophyta</taxon>
        <taxon>Spermatophyta</taxon>
        <taxon>Magnoliopsida</taxon>
        <taxon>Liliopsida</taxon>
        <taxon>Poales</taxon>
        <taxon>Poaceae</taxon>
        <taxon>PACMAD clade</taxon>
        <taxon>Chloridoideae</taxon>
        <taxon>Eragrostideae</taxon>
        <taxon>Eragrostidinae</taxon>
        <taxon>Eragrostis</taxon>
    </lineage>
</organism>
<evidence type="ECO:0000313" key="8">
    <source>
        <dbReference type="Proteomes" id="UP000324897"/>
    </source>
</evidence>
<feature type="domain" description="Gnk2-homologous" evidence="6">
    <location>
        <begin position="254"/>
        <end position="360"/>
    </location>
</feature>
<dbReference type="AlphaFoldDB" id="A0A5J9U8F3"/>
<proteinExistence type="inferred from homology"/>
<evidence type="ECO:0000256" key="2">
    <source>
        <dbReference type="ARBA" id="ARBA00022525"/>
    </source>
</evidence>
<keyword evidence="4" id="KW-0677">Repeat</keyword>
<dbReference type="InterPro" id="IPR002902">
    <property type="entry name" value="GNK2"/>
</dbReference>
<dbReference type="CDD" id="cd23509">
    <property type="entry name" value="Gnk2-like"/>
    <property type="match status" value="2"/>
</dbReference>
<evidence type="ECO:0000313" key="7">
    <source>
        <dbReference type="EMBL" id="TVU19989.1"/>
    </source>
</evidence>
<comment type="caution">
    <text evidence="7">The sequence shown here is derived from an EMBL/GenBank/DDBJ whole genome shotgun (WGS) entry which is preliminary data.</text>
</comment>
<dbReference type="InterPro" id="IPR050581">
    <property type="entry name" value="CRR_secretory_protein"/>
</dbReference>
<protein>
    <recommendedName>
        <fullName evidence="6">Gnk2-homologous domain-containing protein</fullName>
    </recommendedName>
</protein>
<keyword evidence="2" id="KW-0964">Secreted</keyword>
<evidence type="ECO:0000256" key="5">
    <source>
        <dbReference type="ARBA" id="ARBA00038515"/>
    </source>
</evidence>
<feature type="non-terminal residue" evidence="7">
    <location>
        <position position="1"/>
    </location>
</feature>